<dbReference type="SUPFAM" id="SSF52540">
    <property type="entry name" value="P-loop containing nucleoside triphosphate hydrolases"/>
    <property type="match status" value="1"/>
</dbReference>
<dbReference type="OrthoDB" id="4760524at2759"/>
<evidence type="ECO:0000256" key="1">
    <source>
        <dbReference type="ARBA" id="ARBA00022737"/>
    </source>
</evidence>
<gene>
    <name evidence="3" type="ORF">BDQ12DRAFT_716158</name>
</gene>
<dbReference type="Proteomes" id="UP000308652">
    <property type="component" value="Unassembled WGS sequence"/>
</dbReference>
<dbReference type="Gene3D" id="3.40.50.300">
    <property type="entry name" value="P-loop containing nucleotide triphosphate hydrolases"/>
    <property type="match status" value="1"/>
</dbReference>
<keyword evidence="1" id="KW-0677">Repeat</keyword>
<proteinExistence type="predicted"/>
<dbReference type="Pfam" id="PF24883">
    <property type="entry name" value="NPHP3_N"/>
    <property type="match status" value="1"/>
</dbReference>
<dbReference type="PANTHER" id="PTHR10039:SF14">
    <property type="entry name" value="NACHT DOMAIN-CONTAINING PROTEIN"/>
    <property type="match status" value="1"/>
</dbReference>
<dbReference type="InterPro" id="IPR056884">
    <property type="entry name" value="NPHP3-like_N"/>
</dbReference>
<name>A0A5C3LLV0_9AGAR</name>
<keyword evidence="4" id="KW-1185">Reference proteome</keyword>
<dbReference type="InterPro" id="IPR027417">
    <property type="entry name" value="P-loop_NTPase"/>
</dbReference>
<reference evidence="3 4" key="1">
    <citation type="journal article" date="2019" name="Nat. Ecol. Evol.">
        <title>Megaphylogeny resolves global patterns of mushroom evolution.</title>
        <authorList>
            <person name="Varga T."/>
            <person name="Krizsan K."/>
            <person name="Foldi C."/>
            <person name="Dima B."/>
            <person name="Sanchez-Garcia M."/>
            <person name="Sanchez-Ramirez S."/>
            <person name="Szollosi G.J."/>
            <person name="Szarkandi J.G."/>
            <person name="Papp V."/>
            <person name="Albert L."/>
            <person name="Andreopoulos W."/>
            <person name="Angelini C."/>
            <person name="Antonin V."/>
            <person name="Barry K.W."/>
            <person name="Bougher N.L."/>
            <person name="Buchanan P."/>
            <person name="Buyck B."/>
            <person name="Bense V."/>
            <person name="Catcheside P."/>
            <person name="Chovatia M."/>
            <person name="Cooper J."/>
            <person name="Damon W."/>
            <person name="Desjardin D."/>
            <person name="Finy P."/>
            <person name="Geml J."/>
            <person name="Haridas S."/>
            <person name="Hughes K."/>
            <person name="Justo A."/>
            <person name="Karasinski D."/>
            <person name="Kautmanova I."/>
            <person name="Kiss B."/>
            <person name="Kocsube S."/>
            <person name="Kotiranta H."/>
            <person name="LaButti K.M."/>
            <person name="Lechner B.E."/>
            <person name="Liimatainen K."/>
            <person name="Lipzen A."/>
            <person name="Lukacs Z."/>
            <person name="Mihaltcheva S."/>
            <person name="Morgado L.N."/>
            <person name="Niskanen T."/>
            <person name="Noordeloos M.E."/>
            <person name="Ohm R.A."/>
            <person name="Ortiz-Santana B."/>
            <person name="Ovrebo C."/>
            <person name="Racz N."/>
            <person name="Riley R."/>
            <person name="Savchenko A."/>
            <person name="Shiryaev A."/>
            <person name="Soop K."/>
            <person name="Spirin V."/>
            <person name="Szebenyi C."/>
            <person name="Tomsovsky M."/>
            <person name="Tulloss R.E."/>
            <person name="Uehling J."/>
            <person name="Grigoriev I.V."/>
            <person name="Vagvolgyi C."/>
            <person name="Papp T."/>
            <person name="Martin F.M."/>
            <person name="Miettinen O."/>
            <person name="Hibbett D.S."/>
            <person name="Nagy L.G."/>
        </authorList>
    </citation>
    <scope>NUCLEOTIDE SEQUENCE [LARGE SCALE GENOMIC DNA]</scope>
    <source>
        <strain evidence="3 4">CBS 166.37</strain>
    </source>
</reference>
<evidence type="ECO:0000313" key="4">
    <source>
        <dbReference type="Proteomes" id="UP000308652"/>
    </source>
</evidence>
<feature type="domain" description="Nephrocystin 3-like N-terminal" evidence="2">
    <location>
        <begin position="42"/>
        <end position="184"/>
    </location>
</feature>
<dbReference type="PANTHER" id="PTHR10039">
    <property type="entry name" value="AMELOGENIN"/>
    <property type="match status" value="1"/>
</dbReference>
<accession>A0A5C3LLV0</accession>
<protein>
    <recommendedName>
        <fullName evidence="2">Nephrocystin 3-like N-terminal domain-containing protein</fullName>
    </recommendedName>
</protein>
<dbReference type="EMBL" id="ML213660">
    <property type="protein sequence ID" value="TFK32896.1"/>
    <property type="molecule type" value="Genomic_DNA"/>
</dbReference>
<evidence type="ECO:0000259" key="2">
    <source>
        <dbReference type="Pfam" id="PF24883"/>
    </source>
</evidence>
<evidence type="ECO:0000313" key="3">
    <source>
        <dbReference type="EMBL" id="TFK32896.1"/>
    </source>
</evidence>
<dbReference type="AlphaFoldDB" id="A0A5C3LLV0"/>
<organism evidence="3 4">
    <name type="scientific">Crucibulum laeve</name>
    <dbReference type="NCBI Taxonomy" id="68775"/>
    <lineage>
        <taxon>Eukaryota</taxon>
        <taxon>Fungi</taxon>
        <taxon>Dikarya</taxon>
        <taxon>Basidiomycota</taxon>
        <taxon>Agaricomycotina</taxon>
        <taxon>Agaricomycetes</taxon>
        <taxon>Agaricomycetidae</taxon>
        <taxon>Agaricales</taxon>
        <taxon>Agaricineae</taxon>
        <taxon>Nidulariaceae</taxon>
        <taxon>Crucibulum</taxon>
    </lineage>
</organism>
<sequence>MHVEHSEECISQDAIHVNKIHIPTQSRYHNPSQANLLIRAIDWIEDKGYDKRVFWVHGPSRSGKTSICETLADILHHRHKLSATFFFRQYAKQTPRMLFPTIIHQLSMHAEKVWSVSALQEIKKRIHGLERWEENINNHLSLFFDAECFLDRAQSKHLPFIGYIVLDGIDTFLPGPDVLHSVIHNYAKLPFRIIVFTESSPNPQLTRVPYYSVVDIQLEQENLPNNVYVRLHDGFDRIPVMNWPDFTVISSYSNVLARLARHSRKQTAYDQTILKYIRNGYFSPTEQLKHLFSILESPDNSRSGLDRLYYSILTACGVTDSQLASFLAFVFLKDRESRSVQLCTVPVAFQLFDIPLADAQRTVGNLQALTALPSPKDVYNIICCDIVYFDDVLGEFIEFLYDKERSGSYFIGDLVTSHAKILDACIKIIMTPPEEHIHEENGEDTSCTYLGWYYAVTSWLQHWKSICNLNSKNLFFNSKPTLLFITKWMSIILWEHDVLPEDFKICPIMKQFNSSLYPFSSVLTFQDEMFLLDEFDFDVSVFRDSSYVLNHRFMRRVQISKYPEGLMLIIGTLVAPLSVFGIPTDFLKHLPWEPQISLEQCLQTLRPFLREEEQSTSSGHKGTITLAPYSGDASLLKSYKLDSHGHEFWLIHLLGRARELCTDILLEDYISFLIYHFENSSPSEKVIDQLQHSSAFIAEMLLEEDHPHLYHTISVWLYKSDSPLPEELVDRWNMRSKQNIALKAV</sequence>